<evidence type="ECO:0000256" key="1">
    <source>
        <dbReference type="SAM" id="MobiDB-lite"/>
    </source>
</evidence>
<dbReference type="AlphaFoldDB" id="A0A0F9U024"/>
<evidence type="ECO:0000313" key="2">
    <source>
        <dbReference type="EMBL" id="KKN46988.1"/>
    </source>
</evidence>
<accession>A0A0F9U024</accession>
<comment type="caution">
    <text evidence="2">The sequence shown here is derived from an EMBL/GenBank/DDBJ whole genome shotgun (WGS) entry which is preliminary data.</text>
</comment>
<name>A0A0F9U024_9ZZZZ</name>
<protein>
    <submittedName>
        <fullName evidence="2">Uncharacterized protein</fullName>
    </submittedName>
</protein>
<feature type="region of interest" description="Disordered" evidence="1">
    <location>
        <begin position="1"/>
        <end position="70"/>
    </location>
</feature>
<gene>
    <name evidence="2" type="ORF">LCGC14_0667280</name>
</gene>
<reference evidence="2" key="1">
    <citation type="journal article" date="2015" name="Nature">
        <title>Complex archaea that bridge the gap between prokaryotes and eukaryotes.</title>
        <authorList>
            <person name="Spang A."/>
            <person name="Saw J.H."/>
            <person name="Jorgensen S.L."/>
            <person name="Zaremba-Niedzwiedzka K."/>
            <person name="Martijn J."/>
            <person name="Lind A.E."/>
            <person name="van Eijk R."/>
            <person name="Schleper C."/>
            <person name="Guy L."/>
            <person name="Ettema T.J."/>
        </authorList>
    </citation>
    <scope>NUCLEOTIDE SEQUENCE</scope>
</reference>
<proteinExistence type="predicted"/>
<feature type="compositionally biased region" description="Basic residues" evidence="1">
    <location>
        <begin position="55"/>
        <end position="70"/>
    </location>
</feature>
<sequence>MSRFEKPETVRRADSVIKGQGSNLIDDPEMKKPEPKPEQKKAKPKAVIPIEETIKHKKKRKGGKRYANKT</sequence>
<feature type="compositionally biased region" description="Basic and acidic residues" evidence="1">
    <location>
        <begin position="1"/>
        <end position="15"/>
    </location>
</feature>
<feature type="compositionally biased region" description="Basic and acidic residues" evidence="1">
    <location>
        <begin position="28"/>
        <end position="41"/>
    </location>
</feature>
<dbReference type="EMBL" id="LAZR01001300">
    <property type="protein sequence ID" value="KKN46988.1"/>
    <property type="molecule type" value="Genomic_DNA"/>
</dbReference>
<organism evidence="2">
    <name type="scientific">marine sediment metagenome</name>
    <dbReference type="NCBI Taxonomy" id="412755"/>
    <lineage>
        <taxon>unclassified sequences</taxon>
        <taxon>metagenomes</taxon>
        <taxon>ecological metagenomes</taxon>
    </lineage>
</organism>